<evidence type="ECO:0000259" key="3">
    <source>
        <dbReference type="Pfam" id="PF14870"/>
    </source>
</evidence>
<evidence type="ECO:0000313" key="4">
    <source>
        <dbReference type="EMBL" id="NMM47270.1"/>
    </source>
</evidence>
<evidence type="ECO:0000256" key="2">
    <source>
        <dbReference type="ARBA" id="ARBA00023276"/>
    </source>
</evidence>
<protein>
    <recommendedName>
        <fullName evidence="3">Photosynthesis system II assembly factor Ycf48/Hcf136-like domain-containing protein</fullName>
    </recommendedName>
</protein>
<keyword evidence="5" id="KW-1185">Reference proteome</keyword>
<dbReference type="EMBL" id="JABBNU010000002">
    <property type="protein sequence ID" value="NMM47270.1"/>
    <property type="molecule type" value="Genomic_DNA"/>
</dbReference>
<comment type="caution">
    <text evidence="4">The sequence shown here is derived from an EMBL/GenBank/DDBJ whole genome shotgun (WGS) entry which is preliminary data.</text>
</comment>
<feature type="domain" description="Photosynthesis system II assembly factor Ycf48/Hcf136-like" evidence="3">
    <location>
        <begin position="271"/>
        <end position="378"/>
    </location>
</feature>
<dbReference type="GO" id="GO:0009523">
    <property type="term" value="C:photosystem II"/>
    <property type="evidence" value="ECO:0007669"/>
    <property type="project" value="UniProtKB-KW"/>
</dbReference>
<dbReference type="PANTHER" id="PTHR47199">
    <property type="entry name" value="PHOTOSYSTEM II STABILITY/ASSEMBLY FACTOR HCF136, CHLOROPLASTIC"/>
    <property type="match status" value="1"/>
</dbReference>
<organism evidence="4 5">
    <name type="scientific">Marinigracilibium pacificum</name>
    <dbReference type="NCBI Taxonomy" id="2729599"/>
    <lineage>
        <taxon>Bacteria</taxon>
        <taxon>Pseudomonadati</taxon>
        <taxon>Bacteroidota</taxon>
        <taxon>Cytophagia</taxon>
        <taxon>Cytophagales</taxon>
        <taxon>Flammeovirgaceae</taxon>
        <taxon>Marinigracilibium</taxon>
    </lineage>
</organism>
<reference evidence="4 5" key="1">
    <citation type="submission" date="2020-04" db="EMBL/GenBank/DDBJ databases">
        <title>Flammeovirgaceae bacterium KN852 isolated from deep sea.</title>
        <authorList>
            <person name="Zhang D.-C."/>
        </authorList>
    </citation>
    <scope>NUCLEOTIDE SEQUENCE [LARGE SCALE GENOMIC DNA]</scope>
    <source>
        <strain evidence="4 5">KN852</strain>
    </source>
</reference>
<proteinExistence type="predicted"/>
<dbReference type="GO" id="GO:0015979">
    <property type="term" value="P:photosynthesis"/>
    <property type="evidence" value="ECO:0007669"/>
    <property type="project" value="UniProtKB-KW"/>
</dbReference>
<dbReference type="Gene3D" id="2.130.10.10">
    <property type="entry name" value="YVTN repeat-like/Quinoprotein amine dehydrogenase"/>
    <property type="match status" value="2"/>
</dbReference>
<evidence type="ECO:0000313" key="5">
    <source>
        <dbReference type="Proteomes" id="UP000559010"/>
    </source>
</evidence>
<dbReference type="CDD" id="cd15482">
    <property type="entry name" value="Sialidase_non-viral"/>
    <property type="match status" value="1"/>
</dbReference>
<dbReference type="InterPro" id="IPR028203">
    <property type="entry name" value="PSII_CF48-like_dom"/>
</dbReference>
<gene>
    <name evidence="4" type="ORF">HH304_02590</name>
</gene>
<sequence>MKYLSSFIAVILLWSCVNDGPKDPVILTFNTSNEIPVSGNEILIEGTNFQLIDKAELNGNQLSVVSRNNEQIIFKIDNGVGSGNLVVYYTQEDQQLDKTFFIKVLDNQFSTIDFNISNPNIVEFYSENFGLANANGKIYKTTDGGVTWDIILDRMGIDPAVPFRAVNENFIVVRLYNSPDFIVSKDGGQTWNEFDSFSSEYRVENYLALGTDSVIAITSNSELAIGNVFVSSNSGKDFTKVSEIDIELAKRLKPLEVIGDFVSFYRPGYSVMLYSDDFGQTWKEENLLVPLDSYKPAIDFFNRDLFYAYKLPLIGVSDPGFVKTEDGGSNWSVLFNFEDMEEYDVVGVKAYDKDNVVFVTKEGAYYITNDGGVTWRLYYLDASISTLISFKGQSAYFWLGGKILKKTFDIN</sequence>
<keyword evidence="1" id="KW-0602">Photosynthesis</keyword>
<evidence type="ECO:0000256" key="1">
    <source>
        <dbReference type="ARBA" id="ARBA00022531"/>
    </source>
</evidence>
<dbReference type="SUPFAM" id="SSF110296">
    <property type="entry name" value="Oligoxyloglucan reducing end-specific cellobiohydrolase"/>
    <property type="match status" value="2"/>
</dbReference>
<dbReference type="AlphaFoldDB" id="A0A848IYA3"/>
<dbReference type="Pfam" id="PF14870">
    <property type="entry name" value="PSII_BNR"/>
    <property type="match status" value="1"/>
</dbReference>
<dbReference type="RefSeq" id="WP_169677903.1">
    <property type="nucleotide sequence ID" value="NZ_JABBNU010000002.1"/>
</dbReference>
<name>A0A848IYA3_9BACT</name>
<dbReference type="InterPro" id="IPR015943">
    <property type="entry name" value="WD40/YVTN_repeat-like_dom_sf"/>
</dbReference>
<dbReference type="PANTHER" id="PTHR47199:SF2">
    <property type="entry name" value="PHOTOSYSTEM II STABILITY_ASSEMBLY FACTOR HCF136, CHLOROPLASTIC"/>
    <property type="match status" value="1"/>
</dbReference>
<dbReference type="Proteomes" id="UP000559010">
    <property type="component" value="Unassembled WGS sequence"/>
</dbReference>
<keyword evidence="2" id="KW-0604">Photosystem II</keyword>
<dbReference type="InterPro" id="IPR013783">
    <property type="entry name" value="Ig-like_fold"/>
</dbReference>
<accession>A0A848IYA3</accession>
<dbReference type="Gene3D" id="2.60.40.10">
    <property type="entry name" value="Immunoglobulins"/>
    <property type="match status" value="1"/>
</dbReference>